<dbReference type="PANTHER" id="PTHR47723">
    <property type="entry name" value="OS05G0353850 PROTEIN"/>
    <property type="match status" value="1"/>
</dbReference>
<organism evidence="2 3">
    <name type="scientific">Elaeis guineensis var. tenera</name>
    <name type="common">Oil palm</name>
    <dbReference type="NCBI Taxonomy" id="51953"/>
    <lineage>
        <taxon>Eukaryota</taxon>
        <taxon>Viridiplantae</taxon>
        <taxon>Streptophyta</taxon>
        <taxon>Embryophyta</taxon>
        <taxon>Tracheophyta</taxon>
        <taxon>Spermatophyta</taxon>
        <taxon>Magnoliopsida</taxon>
        <taxon>Liliopsida</taxon>
        <taxon>Arecaceae</taxon>
        <taxon>Arecoideae</taxon>
        <taxon>Cocoseae</taxon>
        <taxon>Elaeidinae</taxon>
        <taxon>Elaeis</taxon>
    </lineage>
</organism>
<reference evidence="3" key="1">
    <citation type="submission" date="2025-08" db="UniProtKB">
        <authorList>
            <consortium name="RefSeq"/>
        </authorList>
    </citation>
    <scope>IDENTIFICATION</scope>
</reference>
<evidence type="ECO:0000313" key="2">
    <source>
        <dbReference type="Proteomes" id="UP000504607"/>
    </source>
</evidence>
<feature type="domain" description="RNase H type-1" evidence="1">
    <location>
        <begin position="118"/>
        <end position="237"/>
    </location>
</feature>
<dbReference type="PANTHER" id="PTHR47723:SF19">
    <property type="entry name" value="POLYNUCLEOTIDYL TRANSFERASE, RIBONUCLEASE H-LIKE SUPERFAMILY PROTEIN"/>
    <property type="match status" value="1"/>
</dbReference>
<dbReference type="FunCoup" id="A0A6I9RTC9">
    <property type="interactions" value="2"/>
</dbReference>
<dbReference type="Proteomes" id="UP000504607">
    <property type="component" value="Chromosome 1"/>
</dbReference>
<dbReference type="CDD" id="cd06222">
    <property type="entry name" value="RNase_H_like"/>
    <property type="match status" value="1"/>
</dbReference>
<dbReference type="RefSeq" id="XP_010931594.1">
    <property type="nucleotide sequence ID" value="XM_010933292.1"/>
</dbReference>
<name>A0A6I9RTC9_ELAGV</name>
<dbReference type="InParanoid" id="A0A6I9RTC9"/>
<gene>
    <name evidence="3" type="primary">LOC105052474</name>
</gene>
<dbReference type="AlphaFoldDB" id="A0A6I9RTC9"/>
<dbReference type="GeneID" id="105052474"/>
<dbReference type="InterPro" id="IPR002156">
    <property type="entry name" value="RNaseH_domain"/>
</dbReference>
<dbReference type="InterPro" id="IPR053151">
    <property type="entry name" value="RNase_H-like"/>
</dbReference>
<dbReference type="OrthoDB" id="663515at2759"/>
<dbReference type="GO" id="GO:0003676">
    <property type="term" value="F:nucleic acid binding"/>
    <property type="evidence" value="ECO:0007669"/>
    <property type="project" value="InterPro"/>
</dbReference>
<evidence type="ECO:0000313" key="3">
    <source>
        <dbReference type="RefSeq" id="XP_010931594.1"/>
    </source>
</evidence>
<dbReference type="Pfam" id="PF13456">
    <property type="entry name" value="RVT_3"/>
    <property type="match status" value="1"/>
</dbReference>
<proteinExistence type="predicted"/>
<dbReference type="InterPro" id="IPR044730">
    <property type="entry name" value="RNase_H-like_dom_plant"/>
</dbReference>
<dbReference type="InterPro" id="IPR012337">
    <property type="entry name" value="RNaseH-like_sf"/>
</dbReference>
<dbReference type="Gene3D" id="3.30.420.10">
    <property type="entry name" value="Ribonuclease H-like superfamily/Ribonuclease H"/>
    <property type="match status" value="1"/>
</dbReference>
<sequence>MVCAQVLGFNFQSASLPELEYCNLMSQVEDRLRFTVACVAWSIWTARNDRLFRNLTVTPTQVYRRALFLLPDFNCINTALLRQNCSWNWGAIRSVLPAPTDTNLVCWLPPPMGVLKINFDASLSSKEAGAAYVIRDYQGKLIRAGGKRLATSSVSFAELVAAWAGVAVALYQLQVKDLWVEGDSLVVIRWLSKSGASNLAEPLLHHLQVWKQRFHSFRVTHTFREGNRAADFLASSAILSYIEIGPDGPFA</sequence>
<evidence type="ECO:0000259" key="1">
    <source>
        <dbReference type="Pfam" id="PF13456"/>
    </source>
</evidence>
<dbReference type="KEGG" id="egu:105052474"/>
<dbReference type="InterPro" id="IPR036397">
    <property type="entry name" value="RNaseH_sf"/>
</dbReference>
<keyword evidence="2" id="KW-1185">Reference proteome</keyword>
<protein>
    <submittedName>
        <fullName evidence="3">Uncharacterized protein LOC105052474</fullName>
    </submittedName>
</protein>
<accession>A0A6I9RTC9</accession>
<dbReference type="SUPFAM" id="SSF53098">
    <property type="entry name" value="Ribonuclease H-like"/>
    <property type="match status" value="1"/>
</dbReference>
<dbReference type="GO" id="GO:0004523">
    <property type="term" value="F:RNA-DNA hybrid ribonuclease activity"/>
    <property type="evidence" value="ECO:0007669"/>
    <property type="project" value="InterPro"/>
</dbReference>